<organism evidence="1">
    <name type="scientific">uncultured Caudovirales phage</name>
    <dbReference type="NCBI Taxonomy" id="2100421"/>
    <lineage>
        <taxon>Viruses</taxon>
        <taxon>Duplodnaviria</taxon>
        <taxon>Heunggongvirae</taxon>
        <taxon>Uroviricota</taxon>
        <taxon>Caudoviricetes</taxon>
        <taxon>Peduoviridae</taxon>
        <taxon>Maltschvirus</taxon>
        <taxon>Maltschvirus maltsch</taxon>
    </lineage>
</organism>
<dbReference type="EMBL" id="LR798208">
    <property type="protein sequence ID" value="CAB5187216.1"/>
    <property type="molecule type" value="Genomic_DNA"/>
</dbReference>
<gene>
    <name evidence="1" type="ORF">UFOVP163_18</name>
</gene>
<evidence type="ECO:0000313" key="1">
    <source>
        <dbReference type="EMBL" id="CAB5187216.1"/>
    </source>
</evidence>
<name>A0A6J7WF28_9CAUD</name>
<reference evidence="1" key="1">
    <citation type="submission" date="2020-05" db="EMBL/GenBank/DDBJ databases">
        <authorList>
            <person name="Chiriac C."/>
            <person name="Salcher M."/>
            <person name="Ghai R."/>
            <person name="Kavagutti S V."/>
        </authorList>
    </citation>
    <scope>NUCLEOTIDE SEQUENCE</scope>
</reference>
<accession>A0A6J7WF28</accession>
<proteinExistence type="predicted"/>
<sequence length="81" mass="10109">MIFYYLYILLQQKIKTTTMMKNNTETLDREWREIEESVYGPYEEIKIPYHSLPEYMKHFVREVFLNPMYEVYYPTKKIILI</sequence>
<protein>
    <submittedName>
        <fullName evidence="1">Uncharacterized protein</fullName>
    </submittedName>
</protein>